<evidence type="ECO:0000313" key="2">
    <source>
        <dbReference type="EMBL" id="OJJ08596.1"/>
    </source>
</evidence>
<evidence type="ECO:0000259" key="1">
    <source>
        <dbReference type="Pfam" id="PF00031"/>
    </source>
</evidence>
<dbReference type="SUPFAM" id="SSF54403">
    <property type="entry name" value="Cystatin/monellin"/>
    <property type="match status" value="1"/>
</dbReference>
<reference evidence="3" key="1">
    <citation type="journal article" date="2017" name="Genome Biol.">
        <title>Comparative genomics reveals high biological diversity and specific adaptations in the industrially and medically important fungal genus Aspergillus.</title>
        <authorList>
            <person name="de Vries R.P."/>
            <person name="Riley R."/>
            <person name="Wiebenga A."/>
            <person name="Aguilar-Osorio G."/>
            <person name="Amillis S."/>
            <person name="Uchima C.A."/>
            <person name="Anderluh G."/>
            <person name="Asadollahi M."/>
            <person name="Askin M."/>
            <person name="Barry K."/>
            <person name="Battaglia E."/>
            <person name="Bayram O."/>
            <person name="Benocci T."/>
            <person name="Braus-Stromeyer S.A."/>
            <person name="Caldana C."/>
            <person name="Canovas D."/>
            <person name="Cerqueira G.C."/>
            <person name="Chen F."/>
            <person name="Chen W."/>
            <person name="Choi C."/>
            <person name="Clum A."/>
            <person name="Dos Santos R.A."/>
            <person name="Damasio A.R."/>
            <person name="Diallinas G."/>
            <person name="Emri T."/>
            <person name="Fekete E."/>
            <person name="Flipphi M."/>
            <person name="Freyberg S."/>
            <person name="Gallo A."/>
            <person name="Gournas C."/>
            <person name="Habgood R."/>
            <person name="Hainaut M."/>
            <person name="Harispe M.L."/>
            <person name="Henrissat B."/>
            <person name="Hilden K.S."/>
            <person name="Hope R."/>
            <person name="Hossain A."/>
            <person name="Karabika E."/>
            <person name="Karaffa L."/>
            <person name="Karanyi Z."/>
            <person name="Krasevec N."/>
            <person name="Kuo A."/>
            <person name="Kusch H."/>
            <person name="LaButti K."/>
            <person name="Lagendijk E.L."/>
            <person name="Lapidus A."/>
            <person name="Levasseur A."/>
            <person name="Lindquist E."/>
            <person name="Lipzen A."/>
            <person name="Logrieco A.F."/>
            <person name="MacCabe A."/>
            <person name="Maekelae M.R."/>
            <person name="Malavazi I."/>
            <person name="Melin P."/>
            <person name="Meyer V."/>
            <person name="Mielnichuk N."/>
            <person name="Miskei M."/>
            <person name="Molnar A.P."/>
            <person name="Mule G."/>
            <person name="Ngan C.Y."/>
            <person name="Orejas M."/>
            <person name="Orosz E."/>
            <person name="Ouedraogo J.P."/>
            <person name="Overkamp K.M."/>
            <person name="Park H.-S."/>
            <person name="Perrone G."/>
            <person name="Piumi F."/>
            <person name="Punt P.J."/>
            <person name="Ram A.F."/>
            <person name="Ramon A."/>
            <person name="Rauscher S."/>
            <person name="Record E."/>
            <person name="Riano-Pachon D.M."/>
            <person name="Robert V."/>
            <person name="Roehrig J."/>
            <person name="Ruller R."/>
            <person name="Salamov A."/>
            <person name="Salih N.S."/>
            <person name="Samson R.A."/>
            <person name="Sandor E."/>
            <person name="Sanguinetti M."/>
            <person name="Schuetze T."/>
            <person name="Sepcic K."/>
            <person name="Shelest E."/>
            <person name="Sherlock G."/>
            <person name="Sophianopoulou V."/>
            <person name="Squina F.M."/>
            <person name="Sun H."/>
            <person name="Susca A."/>
            <person name="Todd R.B."/>
            <person name="Tsang A."/>
            <person name="Unkles S.E."/>
            <person name="van de Wiele N."/>
            <person name="van Rossen-Uffink D."/>
            <person name="Oliveira J.V."/>
            <person name="Vesth T.C."/>
            <person name="Visser J."/>
            <person name="Yu J.-H."/>
            <person name="Zhou M."/>
            <person name="Andersen M.R."/>
            <person name="Archer D.B."/>
            <person name="Baker S.E."/>
            <person name="Benoit I."/>
            <person name="Brakhage A.A."/>
            <person name="Braus G.H."/>
            <person name="Fischer R."/>
            <person name="Frisvad J.C."/>
            <person name="Goldman G.H."/>
            <person name="Houbraken J."/>
            <person name="Oakley B."/>
            <person name="Pocsi I."/>
            <person name="Scazzocchio C."/>
            <person name="Seiboth B."/>
            <person name="vanKuyk P.A."/>
            <person name="Wortman J."/>
            <person name="Dyer P.S."/>
            <person name="Grigoriev I.V."/>
        </authorList>
    </citation>
    <scope>NUCLEOTIDE SEQUENCE [LARGE SCALE GENOMIC DNA]</scope>
    <source>
        <strain evidence="3">CBS 583.65</strain>
    </source>
</reference>
<accession>A0A1L9Q4C3</accession>
<dbReference type="EMBL" id="KV878140">
    <property type="protein sequence ID" value="OJJ08596.1"/>
    <property type="molecule type" value="Genomic_DNA"/>
</dbReference>
<dbReference type="GeneID" id="63734201"/>
<evidence type="ECO:0000313" key="3">
    <source>
        <dbReference type="Proteomes" id="UP000184073"/>
    </source>
</evidence>
<dbReference type="AlphaFoldDB" id="A0A1L9Q4C3"/>
<dbReference type="InterPro" id="IPR018073">
    <property type="entry name" value="Prot_inh_cystat_CS"/>
</dbReference>
<name>A0A1L9Q4C3_ASPVE</name>
<dbReference type="GO" id="GO:0004869">
    <property type="term" value="F:cysteine-type endopeptidase inhibitor activity"/>
    <property type="evidence" value="ECO:0007669"/>
    <property type="project" value="InterPro"/>
</dbReference>
<dbReference type="InterPro" id="IPR000010">
    <property type="entry name" value="Cystatin_dom"/>
</dbReference>
<dbReference type="RefSeq" id="XP_040674358.1">
    <property type="nucleotide sequence ID" value="XM_040818690.1"/>
</dbReference>
<dbReference type="Pfam" id="PF00031">
    <property type="entry name" value="Cystatin"/>
    <property type="match status" value="1"/>
</dbReference>
<dbReference type="InterPro" id="IPR046350">
    <property type="entry name" value="Cystatin_sf"/>
</dbReference>
<protein>
    <recommendedName>
        <fullName evidence="1">Cystatin domain-containing protein</fullName>
    </recommendedName>
</protein>
<feature type="domain" description="Cystatin" evidence="1">
    <location>
        <begin position="35"/>
        <end position="73"/>
    </location>
</feature>
<keyword evidence="3" id="KW-1185">Reference proteome</keyword>
<dbReference type="VEuPathDB" id="FungiDB:ASPVEDRAFT_89808"/>
<gene>
    <name evidence="2" type="ORF">ASPVEDRAFT_89808</name>
</gene>
<dbReference type="PROSITE" id="PS00287">
    <property type="entry name" value="CYSTATIN"/>
    <property type="match status" value="1"/>
</dbReference>
<dbReference type="Gene3D" id="3.10.450.10">
    <property type="match status" value="1"/>
</dbReference>
<sequence length="90" mass="9917">MPMPGGYFETLPDARVAKAEEVAIDAIKEQYGGDVTVEKVERQVVAGTNYRIHLRAGDTKYLVVVFESLPINETTFTVSSVEKLPDSTAR</sequence>
<organism evidence="2 3">
    <name type="scientific">Aspergillus versicolor CBS 583.65</name>
    <dbReference type="NCBI Taxonomy" id="1036611"/>
    <lineage>
        <taxon>Eukaryota</taxon>
        <taxon>Fungi</taxon>
        <taxon>Dikarya</taxon>
        <taxon>Ascomycota</taxon>
        <taxon>Pezizomycotina</taxon>
        <taxon>Eurotiomycetes</taxon>
        <taxon>Eurotiomycetidae</taxon>
        <taxon>Eurotiales</taxon>
        <taxon>Aspergillaceae</taxon>
        <taxon>Aspergillus</taxon>
        <taxon>Aspergillus subgen. Nidulantes</taxon>
    </lineage>
</organism>
<proteinExistence type="predicted"/>
<dbReference type="Proteomes" id="UP000184073">
    <property type="component" value="Unassembled WGS sequence"/>
</dbReference>
<dbReference type="OrthoDB" id="2016588at2759"/>